<proteinExistence type="predicted"/>
<reference key="1">
    <citation type="journal article" date="2000" name="Nature">
        <title>Sequence and analysis of chromosome 3 of the plant Arabidopsis thaliana.</title>
        <authorList>
            <consortium name="European Union Chromosome 3 Arabidopsis Sequencing Consortium"/>
            <consortium name="Institute for Genomic Research"/>
            <consortium name="Kazusa DNA Research Institute"/>
            <person name="Salanoubat M."/>
            <person name="Lemcke K."/>
            <person name="Rieger M."/>
            <person name="Ansorge W."/>
            <person name="Unseld M."/>
            <person name="Fartmann B."/>
            <person name="Valle G."/>
            <person name="Blocker H."/>
            <person name="Perez-Alonso M."/>
            <person name="Obermaier B."/>
            <person name="Delseny M."/>
            <person name="Boutry M."/>
            <person name="Grivell L.A."/>
            <person name="Mache R."/>
            <person name="Puigdomenech P."/>
            <person name="De Simone V."/>
            <person name="Choisne N."/>
            <person name="Artiguenave F."/>
            <person name="Robert C."/>
            <person name="Brottier P."/>
            <person name="Wincker P."/>
            <person name="Cattolico L."/>
            <person name="Weissenbach J."/>
            <person name="Saurin W."/>
            <person name="Quetier F."/>
            <person name="Schafer M."/>
            <person name="Muller-Auer S."/>
            <person name="Gabel C."/>
            <person name="Fuchs M."/>
            <person name="Benes V."/>
            <person name="Wurmbach E."/>
            <person name="Drzonek H."/>
            <person name="Erfle H."/>
            <person name="Jordan N."/>
            <person name="Bangert S."/>
            <person name="Wiedelmann R."/>
            <person name="Kranz H."/>
            <person name="Voss H."/>
            <person name="Holland R."/>
            <person name="Brandt P."/>
            <person name="Nyakatura G."/>
            <person name="Vezzi A."/>
            <person name="D'Angelo M."/>
            <person name="Pallavicini A."/>
            <person name="Toppo S."/>
            <person name="Simionati B."/>
            <person name="Conrad A."/>
            <person name="Hornischer K."/>
            <person name="Kauer G."/>
            <person name="Lohnert T.H."/>
            <person name="Nordsiek G."/>
            <person name="Reichelt J."/>
            <person name="Scharfe M."/>
            <person name="Schon O."/>
            <person name="Bargues M."/>
            <person name="Terol J."/>
            <person name="Climent J."/>
            <person name="Navarro P."/>
            <person name="Collado C."/>
            <person name="Perez-Perez A."/>
            <person name="Ottenwalder B."/>
            <person name="Duchemin D."/>
            <person name="Cooke R."/>
            <person name="Laudie M."/>
            <person name="Berger-Llauro C."/>
            <person name="Purnelle B."/>
            <person name="Masuy D."/>
            <person name="de Haan M."/>
            <person name="Maarse A.C."/>
            <person name="Alcaraz J.P."/>
            <person name="Cottet A."/>
            <person name="Casacuberta E."/>
            <person name="Monfort A."/>
            <person name="Argiriou A."/>
            <person name="flores M."/>
            <person name="Liguori R."/>
            <person name="Vitale D."/>
            <person name="Mannhaupt G."/>
            <person name="Haase D."/>
            <person name="Schoof H."/>
            <person name="Rudd S."/>
            <person name="Zaccaria P."/>
            <person name="Mewes H.W."/>
            <person name="Mayer K.F."/>
            <person name="Kaul S."/>
            <person name="Town C.D."/>
            <person name="Koo H.L."/>
            <person name="Tallon L.J."/>
            <person name="Jenkins J."/>
            <person name="Rooney T."/>
            <person name="Rizzo M."/>
            <person name="Walts A."/>
            <person name="Utterback T."/>
            <person name="Fujii C.Y."/>
            <person name="Shea T.P."/>
            <person name="Creasy T.H."/>
            <person name="Haas B."/>
            <person name="Maiti R."/>
            <person name="Wu D."/>
            <person name="Peterson J."/>
            <person name="Van Aken S."/>
            <person name="Pai G."/>
            <person name="Militscher J."/>
            <person name="Sellers P."/>
            <person name="Gill J.E."/>
            <person name="Feldblyum T.V."/>
            <person name="Preuss D."/>
            <person name="Lin X."/>
            <person name="Nierman W.C."/>
            <person name="Salzberg S.L."/>
            <person name="White O."/>
            <person name="Venter J.C."/>
            <person name="Fraser C.M."/>
            <person name="Kaneko T."/>
            <person name="Nakamura Y."/>
            <person name="Sato S."/>
            <person name="Kato T."/>
            <person name="Asamizu E."/>
            <person name="Sasamoto S."/>
            <person name="Kimura T."/>
            <person name="Idesawa K."/>
            <person name="Kawashima K."/>
            <person name="Kishida Y."/>
            <person name="Kiyokawa C."/>
            <person name="Kohara M."/>
            <person name="Matsumoto M."/>
            <person name="Matsuno A."/>
            <person name="Muraki A."/>
            <person name="Nakayama S."/>
            <person name="Nakazaki N."/>
            <person name="Shinpo S."/>
            <person name="Takeuchi C."/>
            <person name="Wada T."/>
            <person name="Watanabe A."/>
            <person name="Yamada M."/>
            <person name="Yasuda M."/>
            <person name="Tabata S."/>
        </authorList>
    </citation>
    <scope>NUCLEOTIDE SEQUENCE [LARGE SCALE GENOMIC DNA]</scope>
    <source>
        <strain>cv. Columbia</strain>
    </source>
</reference>
<name>Q9SRN9_ARATH</name>
<dbReference type="PANTHER" id="PTHR42898:SF6">
    <property type="entry name" value="NADP-DEPENDENT MANNITOL DEHYDROGENASE"/>
    <property type="match status" value="1"/>
</dbReference>
<gene>
    <name evidence="3" type="primary">T21P5.23</name>
</gene>
<evidence type="ECO:0000256" key="1">
    <source>
        <dbReference type="ARBA" id="ARBA00022857"/>
    </source>
</evidence>
<sequence length="113" mass="12514">MVRDQRNKLTQEVSSAFSGKLNILVSSLLMLKTFVLRLPAPEEIASLVAFLCLPAASYTTRQEELKACLNDCKSSGLVVSGSVRDQRDKLIQWQAQHSCKFPSSAKCLLKLTL</sequence>
<evidence type="ECO:0000256" key="2">
    <source>
        <dbReference type="ARBA" id="ARBA00023002"/>
    </source>
</evidence>
<accession>Q9SRN9</accession>
<dbReference type="EMBL" id="AC009895">
    <property type="protein sequence ID" value="AAF01601.1"/>
    <property type="molecule type" value="Genomic_DNA"/>
</dbReference>
<protein>
    <submittedName>
        <fullName evidence="3">T21P5.23 protein</fullName>
    </submittedName>
</protein>
<dbReference type="GO" id="GO:0016491">
    <property type="term" value="F:oxidoreductase activity"/>
    <property type="evidence" value="ECO:0007669"/>
    <property type="project" value="UniProtKB-KW"/>
</dbReference>
<dbReference type="InterPro" id="IPR045000">
    <property type="entry name" value="TR"/>
</dbReference>
<keyword evidence="1" id="KW-0521">NADP</keyword>
<evidence type="ECO:0000313" key="3">
    <source>
        <dbReference type="EMBL" id="AAF01601.1"/>
    </source>
</evidence>
<dbReference type="ExpressionAtlas" id="Q9SRN9">
    <property type="expression patterns" value="baseline and differential"/>
</dbReference>
<dbReference type="AlphaFoldDB" id="Q9SRN9"/>
<dbReference type="PANTHER" id="PTHR42898">
    <property type="entry name" value="TROPINONE REDUCTASE"/>
    <property type="match status" value="1"/>
</dbReference>
<keyword evidence="2" id="KW-0560">Oxidoreductase</keyword>
<reference evidence="3" key="2">
    <citation type="submission" date="2001-01" db="EMBL/GenBank/DDBJ databases">
        <title>Arabidopsis thaliana chromosome III BAC T21P5 genomic sequence.</title>
        <authorList>
            <person name="Lin X."/>
            <person name="Kaul S."/>
            <person name="Town C.D."/>
            <person name="Benito M.-I."/>
            <person name="Creasy T.H."/>
            <person name="Haas B."/>
            <person name="Ronning C.M."/>
            <person name="Koo H."/>
            <person name="Fujii C.Y."/>
            <person name="Utterback T.R."/>
            <person name="Barnstead M.E."/>
            <person name="Bowman C.L."/>
            <person name="White O."/>
            <person name="Nierman W.C."/>
            <person name="Fraser C.M."/>
        </authorList>
    </citation>
    <scope>NUCLEOTIDE SEQUENCE</scope>
</reference>
<organism evidence="3">
    <name type="scientific">Arabidopsis thaliana</name>
    <name type="common">Mouse-ear cress</name>
    <dbReference type="NCBI Taxonomy" id="3702"/>
    <lineage>
        <taxon>Eukaryota</taxon>
        <taxon>Viridiplantae</taxon>
        <taxon>Streptophyta</taxon>
        <taxon>Embryophyta</taxon>
        <taxon>Tracheophyta</taxon>
        <taxon>Spermatophyta</taxon>
        <taxon>Magnoliopsida</taxon>
        <taxon>eudicotyledons</taxon>
        <taxon>Gunneridae</taxon>
        <taxon>Pentapetalae</taxon>
        <taxon>rosids</taxon>
        <taxon>malvids</taxon>
        <taxon>Brassicales</taxon>
        <taxon>Brassicaceae</taxon>
        <taxon>Camelineae</taxon>
        <taxon>Arabidopsis</taxon>
    </lineage>
</organism>